<feature type="chain" id="PRO_5019505414" evidence="2">
    <location>
        <begin position="26"/>
        <end position="524"/>
    </location>
</feature>
<reference evidence="3 4" key="1">
    <citation type="submission" date="2019-01" db="EMBL/GenBank/DDBJ databases">
        <authorList>
            <person name="Ferrante I. M."/>
        </authorList>
    </citation>
    <scope>NUCLEOTIDE SEQUENCE [LARGE SCALE GENOMIC DNA]</scope>
    <source>
        <strain evidence="3 4">B856</strain>
    </source>
</reference>
<protein>
    <submittedName>
        <fullName evidence="3">Uncharacterized protein</fullName>
    </submittedName>
</protein>
<accession>A0A448ZSJ0</accession>
<proteinExistence type="predicted"/>
<evidence type="ECO:0000256" key="1">
    <source>
        <dbReference type="SAM" id="Phobius"/>
    </source>
</evidence>
<feature type="signal peptide" evidence="2">
    <location>
        <begin position="1"/>
        <end position="25"/>
    </location>
</feature>
<dbReference type="OrthoDB" id="42797at2759"/>
<evidence type="ECO:0000313" key="4">
    <source>
        <dbReference type="Proteomes" id="UP000291116"/>
    </source>
</evidence>
<keyword evidence="1" id="KW-0472">Membrane</keyword>
<evidence type="ECO:0000256" key="2">
    <source>
        <dbReference type="SAM" id="SignalP"/>
    </source>
</evidence>
<keyword evidence="1" id="KW-0812">Transmembrane</keyword>
<sequence length="524" mass="59409">MKTSQKTIATSALVILLSLSTGMLSMPAVGATFAVEKINKQRGDASHTHRNTLRQKQSNKAKLESIVRSQNLLPPLLHDEDLPIENAQQKWVSLNSDVEFLPADNIDRKIVHRFLEQGNYDEEEEEADGGMTGMESIYNVEPFAYGVDEYDEYQQAWRLMGFIVDCYPMVDDDYYQNGGSGSGDQGTEDGCSRYVLWAAYVDLDYEGGGIGEYQYYNVTQNSWDTSACDASGSSRCQKMDCHLENTDFSLLGFFKHKSYDDWMEQLFKHEGICVWNDEEYAFMKNARKAWPQGCIDSYTMTDDGTEIYYDIKPIQGGDIRVGLYTDTQCIKEYVSSGSNDPITVENILGNFFEGGGSGSGDNYNYDFSSDTLEESMARWDSAFGKFRICQPCVAYDLENTDGTKFYDDDSGNSGDMFDCYDDADYTNVNQCMKFMAKTTMNTATFRDMSLGRYQGTLTATQMNGFSGSKNWRQEAWENALTYLFLSFSLIVFIYGSVYFYKAKVATNYQPTFGWINFKEPLVMT</sequence>
<feature type="transmembrane region" description="Helical" evidence="1">
    <location>
        <begin position="479"/>
        <end position="500"/>
    </location>
</feature>
<evidence type="ECO:0000313" key="3">
    <source>
        <dbReference type="EMBL" id="VEU45020.1"/>
    </source>
</evidence>
<dbReference type="Proteomes" id="UP000291116">
    <property type="component" value="Unassembled WGS sequence"/>
</dbReference>
<keyword evidence="4" id="KW-1185">Reference proteome</keyword>
<gene>
    <name evidence="3" type="ORF">PSNMU_V1.4_AUG-EV-PASAV3_0120910</name>
</gene>
<name>A0A448ZSJ0_9STRA</name>
<dbReference type="AlphaFoldDB" id="A0A448ZSJ0"/>
<organism evidence="3 4">
    <name type="scientific">Pseudo-nitzschia multistriata</name>
    <dbReference type="NCBI Taxonomy" id="183589"/>
    <lineage>
        <taxon>Eukaryota</taxon>
        <taxon>Sar</taxon>
        <taxon>Stramenopiles</taxon>
        <taxon>Ochrophyta</taxon>
        <taxon>Bacillariophyta</taxon>
        <taxon>Bacillariophyceae</taxon>
        <taxon>Bacillariophycidae</taxon>
        <taxon>Bacillariales</taxon>
        <taxon>Bacillariaceae</taxon>
        <taxon>Pseudo-nitzschia</taxon>
    </lineage>
</organism>
<keyword evidence="2" id="KW-0732">Signal</keyword>
<dbReference type="EMBL" id="CAACVS010000680">
    <property type="protein sequence ID" value="VEU45020.1"/>
    <property type="molecule type" value="Genomic_DNA"/>
</dbReference>
<keyword evidence="1" id="KW-1133">Transmembrane helix</keyword>